<evidence type="ECO:0000256" key="3">
    <source>
        <dbReference type="ARBA" id="ARBA00022617"/>
    </source>
</evidence>
<keyword evidence="6" id="KW-0503">Monooxygenase</keyword>
<evidence type="ECO:0000256" key="5">
    <source>
        <dbReference type="ARBA" id="ARBA00023004"/>
    </source>
</evidence>
<keyword evidence="9" id="KW-1185">Reference proteome</keyword>
<keyword evidence="5 6" id="KW-0408">Iron</keyword>
<dbReference type="InterPro" id="IPR036396">
    <property type="entry name" value="Cyt_P450_sf"/>
</dbReference>
<organism evidence="8 9">
    <name type="scientific">Rehmannia glutinosa</name>
    <name type="common">Chinese foxglove</name>
    <dbReference type="NCBI Taxonomy" id="99300"/>
    <lineage>
        <taxon>Eukaryota</taxon>
        <taxon>Viridiplantae</taxon>
        <taxon>Streptophyta</taxon>
        <taxon>Embryophyta</taxon>
        <taxon>Tracheophyta</taxon>
        <taxon>Spermatophyta</taxon>
        <taxon>Magnoliopsida</taxon>
        <taxon>eudicotyledons</taxon>
        <taxon>Gunneridae</taxon>
        <taxon>Pentapetalae</taxon>
        <taxon>asterids</taxon>
        <taxon>lamiids</taxon>
        <taxon>Lamiales</taxon>
        <taxon>Orobanchaceae</taxon>
        <taxon>Rehmannieae</taxon>
        <taxon>Rehmannia</taxon>
    </lineage>
</organism>
<sequence>MEEFQLYAFLFSLVVLICGWYFTRKLTSRGNIKLPPSPPTLPVIGNLHQLGHLPHRALWELSTKYGPIMLLKFGSKPTLVISSAAIAKEILKTHDLAFAGNETGHGKKFLEKMDEVVALLFNFTIGEFVPWLGWINRLNGFNASLDRYARETDEILDAVIEDHLGRGSNGDDDKSKENFVDILLGIYKGNTPGVSIDLISLKAVILDVFGAGTETSATTLVWVMTELIRHPPVMKKLKDEIREIMKGKHQITDNDLQKMHYLKAVIKETFRCHPPVAIYFHAAREYVNLMGYDIAPETMVLINAWAIGRDPACWDEAEKFMPERFLNSSVDFRGFDFQLIPFGAGRRICPGLGFAAAAIEHTVANLMQNFDWALPDGAKGEDLDATERPGFTIGKKEPLIVVPSTFSA</sequence>
<proteinExistence type="inferred from homology"/>
<name>A0ABR0ULP8_REHGL</name>
<protein>
    <submittedName>
        <fullName evidence="8">Uncharacterized protein</fullName>
    </submittedName>
</protein>
<accession>A0ABR0ULP8</accession>
<comment type="similarity">
    <text evidence="2 6">Belongs to the cytochrome P450 family.</text>
</comment>
<dbReference type="EMBL" id="JABTTQ020002533">
    <property type="protein sequence ID" value="KAK6123545.1"/>
    <property type="molecule type" value="Genomic_DNA"/>
</dbReference>
<keyword evidence="6" id="KW-0560">Oxidoreductase</keyword>
<evidence type="ECO:0000313" key="9">
    <source>
        <dbReference type="Proteomes" id="UP001318860"/>
    </source>
</evidence>
<dbReference type="SUPFAM" id="SSF48264">
    <property type="entry name" value="Cytochrome P450"/>
    <property type="match status" value="1"/>
</dbReference>
<dbReference type="InterPro" id="IPR017972">
    <property type="entry name" value="Cyt_P450_CS"/>
</dbReference>
<dbReference type="PANTHER" id="PTHR47955">
    <property type="entry name" value="CYTOCHROME P450 FAMILY 71 PROTEIN"/>
    <property type="match status" value="1"/>
</dbReference>
<dbReference type="PROSITE" id="PS00086">
    <property type="entry name" value="CYTOCHROME_P450"/>
    <property type="match status" value="1"/>
</dbReference>
<comment type="caution">
    <text evidence="8">The sequence shown here is derived from an EMBL/GenBank/DDBJ whole genome shotgun (WGS) entry which is preliminary data.</text>
</comment>
<dbReference type="Proteomes" id="UP001318860">
    <property type="component" value="Unassembled WGS sequence"/>
</dbReference>
<evidence type="ECO:0000256" key="4">
    <source>
        <dbReference type="ARBA" id="ARBA00022723"/>
    </source>
</evidence>
<comment type="cofactor">
    <cofactor evidence="1">
        <name>heme</name>
        <dbReference type="ChEBI" id="CHEBI:30413"/>
    </cofactor>
</comment>
<dbReference type="InterPro" id="IPR002403">
    <property type="entry name" value="Cyt_P450_E_grp-IV"/>
</dbReference>
<dbReference type="Pfam" id="PF00067">
    <property type="entry name" value="p450"/>
    <property type="match status" value="2"/>
</dbReference>
<evidence type="ECO:0000256" key="1">
    <source>
        <dbReference type="ARBA" id="ARBA00001971"/>
    </source>
</evidence>
<keyword evidence="7" id="KW-0472">Membrane</keyword>
<dbReference type="PRINTS" id="PR00385">
    <property type="entry name" value="P450"/>
</dbReference>
<gene>
    <name evidence="8" type="ORF">DH2020_042712</name>
</gene>
<dbReference type="Gene3D" id="1.10.630.10">
    <property type="entry name" value="Cytochrome P450"/>
    <property type="match status" value="2"/>
</dbReference>
<reference evidence="8 9" key="1">
    <citation type="journal article" date="2021" name="Comput. Struct. Biotechnol. J.">
        <title>De novo genome assembly of the potent medicinal plant Rehmannia glutinosa using nanopore technology.</title>
        <authorList>
            <person name="Ma L."/>
            <person name="Dong C."/>
            <person name="Song C."/>
            <person name="Wang X."/>
            <person name="Zheng X."/>
            <person name="Niu Y."/>
            <person name="Chen S."/>
            <person name="Feng W."/>
        </authorList>
    </citation>
    <scope>NUCLEOTIDE SEQUENCE [LARGE SCALE GENOMIC DNA]</scope>
    <source>
        <strain evidence="8">DH-2019</strain>
    </source>
</reference>
<evidence type="ECO:0000256" key="7">
    <source>
        <dbReference type="SAM" id="Phobius"/>
    </source>
</evidence>
<dbReference type="PANTHER" id="PTHR47955:SF15">
    <property type="entry name" value="CYTOCHROME P450 71A2-LIKE"/>
    <property type="match status" value="1"/>
</dbReference>
<keyword evidence="4 6" id="KW-0479">Metal-binding</keyword>
<evidence type="ECO:0000256" key="2">
    <source>
        <dbReference type="ARBA" id="ARBA00010617"/>
    </source>
</evidence>
<keyword evidence="7" id="KW-1133">Transmembrane helix</keyword>
<feature type="transmembrane region" description="Helical" evidence="7">
    <location>
        <begin position="6"/>
        <end position="23"/>
    </location>
</feature>
<keyword evidence="3 6" id="KW-0349">Heme</keyword>
<dbReference type="InterPro" id="IPR001128">
    <property type="entry name" value="Cyt_P450"/>
</dbReference>
<evidence type="ECO:0000313" key="8">
    <source>
        <dbReference type="EMBL" id="KAK6123545.1"/>
    </source>
</evidence>
<keyword evidence="7" id="KW-0812">Transmembrane</keyword>
<dbReference type="PRINTS" id="PR00465">
    <property type="entry name" value="EP450IV"/>
</dbReference>
<feature type="transmembrane region" description="Helical" evidence="7">
    <location>
        <begin position="116"/>
        <end position="134"/>
    </location>
</feature>
<evidence type="ECO:0000256" key="6">
    <source>
        <dbReference type="RuleBase" id="RU000461"/>
    </source>
</evidence>